<dbReference type="GO" id="GO:0020037">
    <property type="term" value="F:heme binding"/>
    <property type="evidence" value="ECO:0007669"/>
    <property type="project" value="InterPro"/>
</dbReference>
<dbReference type="InterPro" id="IPR009056">
    <property type="entry name" value="Cyt_c-like_dom"/>
</dbReference>
<gene>
    <name evidence="7" type="ORF">COR50_18645</name>
</gene>
<dbReference type="InterPro" id="IPR036909">
    <property type="entry name" value="Cyt_c-like_dom_sf"/>
</dbReference>
<keyword evidence="5" id="KW-0732">Signal</keyword>
<dbReference type="PROSITE" id="PS51007">
    <property type="entry name" value="CYTC"/>
    <property type="match status" value="1"/>
</dbReference>
<keyword evidence="1 4" id="KW-0349">Heme</keyword>
<dbReference type="KEGG" id="cbae:COR50_18645"/>
<dbReference type="Pfam" id="PF00034">
    <property type="entry name" value="Cytochrom_C"/>
    <property type="match status" value="1"/>
</dbReference>
<dbReference type="EMBL" id="CP023777">
    <property type="protein sequence ID" value="ATL49025.1"/>
    <property type="molecule type" value="Genomic_DNA"/>
</dbReference>
<organism evidence="7 8">
    <name type="scientific">Chitinophaga caeni</name>
    <dbReference type="NCBI Taxonomy" id="2029983"/>
    <lineage>
        <taxon>Bacteria</taxon>
        <taxon>Pseudomonadati</taxon>
        <taxon>Bacteroidota</taxon>
        <taxon>Chitinophagia</taxon>
        <taxon>Chitinophagales</taxon>
        <taxon>Chitinophagaceae</taxon>
        <taxon>Chitinophaga</taxon>
    </lineage>
</organism>
<feature type="chain" id="PRO_5012493987" evidence="5">
    <location>
        <begin position="19"/>
        <end position="764"/>
    </location>
</feature>
<dbReference type="AlphaFoldDB" id="A0A291QYK1"/>
<dbReference type="SUPFAM" id="SSF46626">
    <property type="entry name" value="Cytochrome c"/>
    <property type="match status" value="1"/>
</dbReference>
<dbReference type="Proteomes" id="UP000220133">
    <property type="component" value="Chromosome"/>
</dbReference>
<name>A0A291QYK1_9BACT</name>
<sequence>MMKLKIAPVWIFSAFAIAACQPGQKNPEQDSLEARKEFAQSPVYKTGEALKTLQLDPSLSEKLEISLAASEPTVFVPVAATEDEKGRLWLVEMTGYMPDINGDGEEMKNGKLVILEDTDHNGSYDSRKVFMDSLVLPRAVCLVNGGVLIAEPPNLWFVENLNDHPGKKTLVDPNFADGGNVEHQPNGLLRGLDNWIYNAKSDKRYRYKDGKWLIETTRFRGQWGITEDAFGRLFYNTNSDNVLGDYFPASLGNHPVYQSNVAGYNERIVADNSVYPSRATPGVNRGYQDGILDDKLRLVNLTAACGPYLYRDNRLGDSLFGNVFVAEPAANVVKRNLVQYDGFVVNGQQAHKGVEFIASTDERFRPVNIMSTYDGSLLILDMYRGVIQHKTYLTDYLKKEIKSRDLETPLNCGRIYRVTGKKWRFEPPSFPYDNIQLLCKWLSSGNNWEQVHAQQWIVDHQLKKAAPVIVEYLKNAELQENTKLRLLYTLEGLGVLTWENVTSAHLQTLLGKMQIIAMSTNLYSTHSKLAIRDSINRWITYPDLAPAVALSIYEFKKKDPGFANGLVQYALQHYPRDKFVVDGLIASMYQDEIAFQQVVNREVKDTSLLIHRRLQQVIDEKIVQEDESKLAALRKQFPAGYKIYDTYCKTCHGNNGEGVKSLAPPLNGSEWVNGNKEHLIRIVLFGLTGPVHVAGKTYESPEINGDMPGIGNSDEFSDKDIASLLSFIRQSWKNNAPEIQLVDIKAVRAAEAGRDKAFTSAELK</sequence>
<dbReference type="InterPro" id="IPR051459">
    <property type="entry name" value="Cytochrome_c-type_DH"/>
</dbReference>
<dbReference type="GO" id="GO:0046872">
    <property type="term" value="F:metal ion binding"/>
    <property type="evidence" value="ECO:0007669"/>
    <property type="project" value="UniProtKB-KW"/>
</dbReference>
<evidence type="ECO:0000256" key="4">
    <source>
        <dbReference type="PROSITE-ProRule" id="PRU00433"/>
    </source>
</evidence>
<evidence type="ECO:0000256" key="5">
    <source>
        <dbReference type="SAM" id="SignalP"/>
    </source>
</evidence>
<evidence type="ECO:0000256" key="3">
    <source>
        <dbReference type="ARBA" id="ARBA00023004"/>
    </source>
</evidence>
<dbReference type="RefSeq" id="WP_098195393.1">
    <property type="nucleotide sequence ID" value="NZ_CP023777.1"/>
</dbReference>
<reference evidence="7 8" key="1">
    <citation type="submission" date="2017-10" db="EMBL/GenBank/DDBJ databases">
        <title>Paenichitinophaga pekingensis gen. nov., sp. nov., isolated from activated sludge.</title>
        <authorList>
            <person name="Jin D."/>
            <person name="Kong X."/>
            <person name="Deng Y."/>
            <person name="Bai Z."/>
        </authorList>
    </citation>
    <scope>NUCLEOTIDE SEQUENCE [LARGE SCALE GENOMIC DNA]</scope>
    <source>
        <strain evidence="7 8">13</strain>
    </source>
</reference>
<dbReference type="PROSITE" id="PS51257">
    <property type="entry name" value="PROKAR_LIPOPROTEIN"/>
    <property type="match status" value="1"/>
</dbReference>
<feature type="signal peptide" evidence="5">
    <location>
        <begin position="1"/>
        <end position="18"/>
    </location>
</feature>
<protein>
    <submittedName>
        <fullName evidence="7">Dehydrogenase</fullName>
    </submittedName>
</protein>
<feature type="domain" description="Cytochrome c" evidence="6">
    <location>
        <begin position="635"/>
        <end position="732"/>
    </location>
</feature>
<evidence type="ECO:0000313" key="8">
    <source>
        <dbReference type="Proteomes" id="UP000220133"/>
    </source>
</evidence>
<keyword evidence="8" id="KW-1185">Reference proteome</keyword>
<evidence type="ECO:0000313" key="7">
    <source>
        <dbReference type="EMBL" id="ATL49025.1"/>
    </source>
</evidence>
<dbReference type="PANTHER" id="PTHR35008">
    <property type="entry name" value="BLL4482 PROTEIN-RELATED"/>
    <property type="match status" value="1"/>
</dbReference>
<accession>A0A291QYK1</accession>
<dbReference type="OrthoDB" id="9811395at2"/>
<dbReference type="PANTHER" id="PTHR35008:SF4">
    <property type="entry name" value="BLL4482 PROTEIN"/>
    <property type="match status" value="1"/>
</dbReference>
<evidence type="ECO:0000259" key="6">
    <source>
        <dbReference type="PROSITE" id="PS51007"/>
    </source>
</evidence>
<keyword evidence="2 4" id="KW-0479">Metal-binding</keyword>
<evidence type="ECO:0000256" key="1">
    <source>
        <dbReference type="ARBA" id="ARBA00022617"/>
    </source>
</evidence>
<dbReference type="Gene3D" id="1.10.760.10">
    <property type="entry name" value="Cytochrome c-like domain"/>
    <property type="match status" value="1"/>
</dbReference>
<dbReference type="Pfam" id="PF23500">
    <property type="entry name" value="DUF7133"/>
    <property type="match status" value="1"/>
</dbReference>
<evidence type="ECO:0000256" key="2">
    <source>
        <dbReference type="ARBA" id="ARBA00022723"/>
    </source>
</evidence>
<dbReference type="InterPro" id="IPR055557">
    <property type="entry name" value="DUF7133"/>
</dbReference>
<keyword evidence="3 4" id="KW-0408">Iron</keyword>
<dbReference type="GO" id="GO:0009055">
    <property type="term" value="F:electron transfer activity"/>
    <property type="evidence" value="ECO:0007669"/>
    <property type="project" value="InterPro"/>
</dbReference>
<proteinExistence type="predicted"/>